<dbReference type="InterPro" id="IPR006076">
    <property type="entry name" value="FAD-dep_OxRdtase"/>
</dbReference>
<dbReference type="Gene3D" id="3.50.50.60">
    <property type="entry name" value="FAD/NAD(P)-binding domain"/>
    <property type="match status" value="1"/>
</dbReference>
<dbReference type="RefSeq" id="WP_076878282.1">
    <property type="nucleotide sequence ID" value="NZ_MLCN01000023.1"/>
</dbReference>
<dbReference type="Proteomes" id="UP000192132">
    <property type="component" value="Unassembled WGS sequence"/>
</dbReference>
<evidence type="ECO:0000259" key="4">
    <source>
        <dbReference type="Pfam" id="PF01266"/>
    </source>
</evidence>
<evidence type="ECO:0000256" key="2">
    <source>
        <dbReference type="ARBA" id="ARBA00022977"/>
    </source>
</evidence>
<sequence length="380" mass="41929">MKVLIIGGGVIGLLTALELSQAGCEVTLLDKQDFGQAASWAGGGILSTMYPWLYPDAVNGLARFGKAMYQQWQPLLQQATGLDIEINPSGMLILDEADFNTGLGWAAHDHDPQQTAQLLTDSALHSINPRLNSSISQGLWFPELANIRNPRLLKTLIAFLKLQPNVNMQAFTTVQRFDIKNNRISAVVDEHGKRWQADQYVIATGAWSGLLSEQFDWQVPVKPIQGQMILFKAPAQWLPTMVMHQGIYLIPRLDGHIVCGSSTDDVGFNTDVNIETGLKLQQTAYRLAPELQDMPRVHAWAGLRPSVPDGVPYIGQAPLGQTSQQSNLWLNCGHFRNGLVMAPASARLLKQQMLGETLMVDPTAYLPANRLGQNQPFKLM</sequence>
<dbReference type="PANTHER" id="PTHR13847:SF289">
    <property type="entry name" value="GLYCINE OXIDASE"/>
    <property type="match status" value="1"/>
</dbReference>
<accession>A0A1S8CUE3</accession>
<dbReference type="InterPro" id="IPR036188">
    <property type="entry name" value="FAD/NAD-bd_sf"/>
</dbReference>
<comment type="pathway">
    <text evidence="1">Cofactor biosynthesis; thiamine diphosphate biosynthesis.</text>
</comment>
<name>A0A1S8CUE3_9GAMM</name>
<dbReference type="EMBL" id="MLCN01000023">
    <property type="protein sequence ID" value="ONG39493.1"/>
    <property type="molecule type" value="Genomic_DNA"/>
</dbReference>
<keyword evidence="2" id="KW-0784">Thiamine biosynthesis</keyword>
<dbReference type="Pfam" id="PF01266">
    <property type="entry name" value="DAO"/>
    <property type="match status" value="1"/>
</dbReference>
<dbReference type="OrthoDB" id="18526at2"/>
<dbReference type="SUPFAM" id="SSF54373">
    <property type="entry name" value="FAD-linked reductases, C-terminal domain"/>
    <property type="match status" value="1"/>
</dbReference>
<dbReference type="GO" id="GO:0016491">
    <property type="term" value="F:oxidoreductase activity"/>
    <property type="evidence" value="ECO:0007669"/>
    <property type="project" value="UniProtKB-KW"/>
</dbReference>
<dbReference type="GO" id="GO:0009228">
    <property type="term" value="P:thiamine biosynthetic process"/>
    <property type="evidence" value="ECO:0007669"/>
    <property type="project" value="UniProtKB-KW"/>
</dbReference>
<dbReference type="NCBIfam" id="TIGR02352">
    <property type="entry name" value="thiamin_ThiO"/>
    <property type="match status" value="1"/>
</dbReference>
<dbReference type="Gene3D" id="3.30.9.10">
    <property type="entry name" value="D-Amino Acid Oxidase, subunit A, domain 2"/>
    <property type="match status" value="1"/>
</dbReference>
<gene>
    <name evidence="5" type="ORF">BKE30_09005</name>
</gene>
<dbReference type="SUPFAM" id="SSF51905">
    <property type="entry name" value="FAD/NAD(P)-binding domain"/>
    <property type="match status" value="1"/>
</dbReference>
<reference evidence="5 6" key="1">
    <citation type="submission" date="2016-10" db="EMBL/GenBank/DDBJ databases">
        <title>Draft Genome sequence of Alkanindiges sp. strain H1.</title>
        <authorList>
            <person name="Subhash Y."/>
            <person name="Lee S."/>
        </authorList>
    </citation>
    <scope>NUCLEOTIDE SEQUENCE [LARGE SCALE GENOMIC DNA]</scope>
    <source>
        <strain evidence="5 6">H1</strain>
    </source>
</reference>
<comment type="caution">
    <text evidence="5">The sequence shown here is derived from an EMBL/GenBank/DDBJ whole genome shotgun (WGS) entry which is preliminary data.</text>
</comment>
<protein>
    <submittedName>
        <fullName evidence="5">Glycine oxidase ThiO</fullName>
    </submittedName>
</protein>
<dbReference type="STRING" id="1907941.BKE30_09005"/>
<proteinExistence type="predicted"/>
<dbReference type="GO" id="GO:0009229">
    <property type="term" value="P:thiamine diphosphate biosynthetic process"/>
    <property type="evidence" value="ECO:0007669"/>
    <property type="project" value="UniProtKB-UniPathway"/>
</dbReference>
<keyword evidence="3" id="KW-0560">Oxidoreductase</keyword>
<dbReference type="GO" id="GO:0050660">
    <property type="term" value="F:flavin adenine dinucleotide binding"/>
    <property type="evidence" value="ECO:0007669"/>
    <property type="project" value="InterPro"/>
</dbReference>
<evidence type="ECO:0000256" key="1">
    <source>
        <dbReference type="ARBA" id="ARBA00004948"/>
    </source>
</evidence>
<evidence type="ECO:0000256" key="3">
    <source>
        <dbReference type="ARBA" id="ARBA00023002"/>
    </source>
</evidence>
<dbReference type="AlphaFoldDB" id="A0A1S8CUE3"/>
<evidence type="ECO:0000313" key="6">
    <source>
        <dbReference type="Proteomes" id="UP000192132"/>
    </source>
</evidence>
<feature type="domain" description="FAD dependent oxidoreductase" evidence="4">
    <location>
        <begin position="2"/>
        <end position="350"/>
    </location>
</feature>
<dbReference type="InterPro" id="IPR012727">
    <property type="entry name" value="Gly_oxidase_ThiO"/>
</dbReference>
<evidence type="ECO:0000313" key="5">
    <source>
        <dbReference type="EMBL" id="ONG39493.1"/>
    </source>
</evidence>
<keyword evidence="6" id="KW-1185">Reference proteome</keyword>
<organism evidence="5 6">
    <name type="scientific">Alkanindiges hydrocarboniclasticus</name>
    <dbReference type="NCBI Taxonomy" id="1907941"/>
    <lineage>
        <taxon>Bacteria</taxon>
        <taxon>Pseudomonadati</taxon>
        <taxon>Pseudomonadota</taxon>
        <taxon>Gammaproteobacteria</taxon>
        <taxon>Moraxellales</taxon>
        <taxon>Moraxellaceae</taxon>
        <taxon>Alkanindiges</taxon>
    </lineage>
</organism>
<dbReference type="UniPathway" id="UPA00060"/>
<dbReference type="PANTHER" id="PTHR13847">
    <property type="entry name" value="SARCOSINE DEHYDROGENASE-RELATED"/>
    <property type="match status" value="1"/>
</dbReference>
<dbReference type="GO" id="GO:0005737">
    <property type="term" value="C:cytoplasm"/>
    <property type="evidence" value="ECO:0007669"/>
    <property type="project" value="TreeGrafter"/>
</dbReference>